<dbReference type="PROSITE" id="PS50994">
    <property type="entry name" value="INTEGRASE"/>
    <property type="match status" value="1"/>
</dbReference>
<dbReference type="GO" id="GO:0042575">
    <property type="term" value="C:DNA polymerase complex"/>
    <property type="evidence" value="ECO:0007669"/>
    <property type="project" value="UniProtKB-ARBA"/>
</dbReference>
<dbReference type="PANTHER" id="PTHR37984">
    <property type="entry name" value="PROTEIN CBG26694"/>
    <property type="match status" value="1"/>
</dbReference>
<evidence type="ECO:0000313" key="11">
    <source>
        <dbReference type="Proteomes" id="UP000801492"/>
    </source>
</evidence>
<keyword evidence="2" id="KW-0808">Transferase</keyword>
<dbReference type="Proteomes" id="UP000801492">
    <property type="component" value="Unassembled WGS sequence"/>
</dbReference>
<feature type="compositionally biased region" description="Polar residues" evidence="8">
    <location>
        <begin position="484"/>
        <end position="509"/>
    </location>
</feature>
<dbReference type="PANTHER" id="PTHR37984:SF5">
    <property type="entry name" value="PROTEIN NYNRIN-LIKE"/>
    <property type="match status" value="1"/>
</dbReference>
<evidence type="ECO:0000256" key="5">
    <source>
        <dbReference type="ARBA" id="ARBA00022759"/>
    </source>
</evidence>
<gene>
    <name evidence="10" type="ORF">ILUMI_05426</name>
</gene>
<name>A0A8K0DB33_IGNLU</name>
<sequence>KSGIRPDELLKAIKFAPRPTNKTELKSYLGLINFYCHFVKNLSGKLVPLYELTKEGKQWEWSKECESIFKDSKTWICSSDVLALYDPTKKLRLTFLLVKLSSAEKNYAQIEREALAIVFGLKKYHNYLFGRRLELVTDHSPLTIIFGKKKNVSVTAAVRLQRWAILLSAYDYQIVYKKGADIPNADALSRLPLPDDTELELKYILDLLHQRHQGIVRIKALARSFVWWPTLDNQIEDQVKQCSSCQSQSNSGRVTPVYWPLTHRRWQRVHMDLAQIYYKVMGTVTSPDIITKVRSLVAAYGLMEEVVSDKGPQFCSQLIENFFEKNAIKHILIPLYHVNSNGAAEWAVQNIKAVIKRSLQDQPSSFQNLQHIIDNYLMVYRNTPHTVTGRTPAEMFLGRRHRTRLSILQPNLAEHVEKKRAATTPVLIRVKTYDEGEKVWVRSVRGEEVKWFPGVVTKIKSLQTCLVRVNGFTRFVHVDYLKPGSTSELPQMGTKSNPVVNINPPSLQGSVVQPEVSEPPPQSNMQTTTSDVQPPSLPLTNSEPT</sequence>
<dbReference type="GO" id="GO:0016787">
    <property type="term" value="F:hydrolase activity"/>
    <property type="evidence" value="ECO:0007669"/>
    <property type="project" value="UniProtKB-KW"/>
</dbReference>
<dbReference type="EMBL" id="VTPC01001998">
    <property type="protein sequence ID" value="KAF2900761.1"/>
    <property type="molecule type" value="Genomic_DNA"/>
</dbReference>
<dbReference type="OrthoDB" id="10058156at2759"/>
<proteinExistence type="predicted"/>
<dbReference type="InterPro" id="IPR012337">
    <property type="entry name" value="RNaseH-like_sf"/>
</dbReference>
<dbReference type="CDD" id="cd09274">
    <property type="entry name" value="RNase_HI_RT_Ty3"/>
    <property type="match status" value="1"/>
</dbReference>
<evidence type="ECO:0000313" key="10">
    <source>
        <dbReference type="EMBL" id="KAF2900761.1"/>
    </source>
</evidence>
<dbReference type="GO" id="GO:0003676">
    <property type="term" value="F:nucleic acid binding"/>
    <property type="evidence" value="ECO:0007669"/>
    <property type="project" value="InterPro"/>
</dbReference>
<dbReference type="InterPro" id="IPR043128">
    <property type="entry name" value="Rev_trsase/Diguanyl_cyclase"/>
</dbReference>
<dbReference type="AlphaFoldDB" id="A0A8K0DB33"/>
<dbReference type="SUPFAM" id="SSF56672">
    <property type="entry name" value="DNA/RNA polymerases"/>
    <property type="match status" value="1"/>
</dbReference>
<organism evidence="10 11">
    <name type="scientific">Ignelater luminosus</name>
    <name type="common">Cucubano</name>
    <name type="synonym">Pyrophorus luminosus</name>
    <dbReference type="NCBI Taxonomy" id="2038154"/>
    <lineage>
        <taxon>Eukaryota</taxon>
        <taxon>Metazoa</taxon>
        <taxon>Ecdysozoa</taxon>
        <taxon>Arthropoda</taxon>
        <taxon>Hexapoda</taxon>
        <taxon>Insecta</taxon>
        <taxon>Pterygota</taxon>
        <taxon>Neoptera</taxon>
        <taxon>Endopterygota</taxon>
        <taxon>Coleoptera</taxon>
        <taxon>Polyphaga</taxon>
        <taxon>Elateriformia</taxon>
        <taxon>Elateroidea</taxon>
        <taxon>Elateridae</taxon>
        <taxon>Agrypninae</taxon>
        <taxon>Pyrophorini</taxon>
        <taxon>Ignelater</taxon>
    </lineage>
</organism>
<keyword evidence="6" id="KW-0378">Hydrolase</keyword>
<keyword evidence="3" id="KW-0548">Nucleotidyltransferase</keyword>
<evidence type="ECO:0000256" key="4">
    <source>
        <dbReference type="ARBA" id="ARBA00022722"/>
    </source>
</evidence>
<dbReference type="SUPFAM" id="SSF53098">
    <property type="entry name" value="Ribonuclease H-like"/>
    <property type="match status" value="1"/>
</dbReference>
<evidence type="ECO:0000256" key="2">
    <source>
        <dbReference type="ARBA" id="ARBA00022679"/>
    </source>
</evidence>
<dbReference type="InterPro" id="IPR001584">
    <property type="entry name" value="Integrase_cat-core"/>
</dbReference>
<dbReference type="Pfam" id="PF17921">
    <property type="entry name" value="Integrase_H2C2"/>
    <property type="match status" value="1"/>
</dbReference>
<evidence type="ECO:0000259" key="9">
    <source>
        <dbReference type="PROSITE" id="PS50994"/>
    </source>
</evidence>
<evidence type="ECO:0000256" key="3">
    <source>
        <dbReference type="ARBA" id="ARBA00022695"/>
    </source>
</evidence>
<dbReference type="GO" id="GO:0004519">
    <property type="term" value="F:endonuclease activity"/>
    <property type="evidence" value="ECO:0007669"/>
    <property type="project" value="UniProtKB-KW"/>
</dbReference>
<dbReference type="Pfam" id="PF17917">
    <property type="entry name" value="RT_RNaseH"/>
    <property type="match status" value="1"/>
</dbReference>
<dbReference type="InterPro" id="IPR041373">
    <property type="entry name" value="RT_RNaseH"/>
</dbReference>
<evidence type="ECO:0000256" key="6">
    <source>
        <dbReference type="ARBA" id="ARBA00022801"/>
    </source>
</evidence>
<feature type="compositionally biased region" description="Polar residues" evidence="8">
    <location>
        <begin position="524"/>
        <end position="545"/>
    </location>
</feature>
<keyword evidence="11" id="KW-1185">Reference proteome</keyword>
<dbReference type="GO" id="GO:0015074">
    <property type="term" value="P:DNA integration"/>
    <property type="evidence" value="ECO:0007669"/>
    <property type="project" value="InterPro"/>
</dbReference>
<dbReference type="GO" id="GO:0003964">
    <property type="term" value="F:RNA-directed DNA polymerase activity"/>
    <property type="evidence" value="ECO:0007669"/>
    <property type="project" value="UniProtKB-KW"/>
</dbReference>
<reference evidence="10" key="1">
    <citation type="submission" date="2019-08" db="EMBL/GenBank/DDBJ databases">
        <title>The genome of the North American firefly Photinus pyralis.</title>
        <authorList>
            <consortium name="Photinus pyralis genome working group"/>
            <person name="Fallon T.R."/>
            <person name="Sander Lower S.E."/>
            <person name="Weng J.-K."/>
        </authorList>
    </citation>
    <scope>NUCLEOTIDE SEQUENCE</scope>
    <source>
        <strain evidence="10">TRF0915ILg1</strain>
        <tissue evidence="10">Whole body</tissue>
    </source>
</reference>
<feature type="non-terminal residue" evidence="10">
    <location>
        <position position="545"/>
    </location>
</feature>
<comment type="caution">
    <text evidence="10">The sequence shown here is derived from an EMBL/GenBank/DDBJ whole genome shotgun (WGS) entry which is preliminary data.</text>
</comment>
<dbReference type="FunFam" id="3.30.70.270:FF:000063">
    <property type="entry name" value="Zinc knuckle domaincontaining protein"/>
    <property type="match status" value="1"/>
</dbReference>
<dbReference type="EC" id="2.7.7.49" evidence="1"/>
<dbReference type="InterPro" id="IPR041588">
    <property type="entry name" value="Integrase_H2C2"/>
</dbReference>
<accession>A0A8K0DB33</accession>
<dbReference type="Gene3D" id="1.10.340.70">
    <property type="match status" value="1"/>
</dbReference>
<keyword evidence="7" id="KW-0695">RNA-directed DNA polymerase</keyword>
<dbReference type="InterPro" id="IPR036397">
    <property type="entry name" value="RNaseH_sf"/>
</dbReference>
<dbReference type="Gene3D" id="3.30.70.270">
    <property type="match status" value="1"/>
</dbReference>
<evidence type="ECO:0000256" key="8">
    <source>
        <dbReference type="SAM" id="MobiDB-lite"/>
    </source>
</evidence>
<feature type="domain" description="Integrase catalytic" evidence="9">
    <location>
        <begin position="293"/>
        <end position="400"/>
    </location>
</feature>
<keyword evidence="5" id="KW-0255">Endonuclease</keyword>
<evidence type="ECO:0000256" key="7">
    <source>
        <dbReference type="ARBA" id="ARBA00022918"/>
    </source>
</evidence>
<evidence type="ECO:0000256" key="1">
    <source>
        <dbReference type="ARBA" id="ARBA00012493"/>
    </source>
</evidence>
<dbReference type="InterPro" id="IPR043502">
    <property type="entry name" value="DNA/RNA_pol_sf"/>
</dbReference>
<dbReference type="InterPro" id="IPR050951">
    <property type="entry name" value="Retrovirus_Pol_polyprotein"/>
</dbReference>
<keyword evidence="4" id="KW-0540">Nuclease</keyword>
<protein>
    <recommendedName>
        <fullName evidence="1">RNA-directed DNA polymerase</fullName>
        <ecNumber evidence="1">2.7.7.49</ecNumber>
    </recommendedName>
</protein>
<dbReference type="Gene3D" id="3.30.420.10">
    <property type="entry name" value="Ribonuclease H-like superfamily/Ribonuclease H"/>
    <property type="match status" value="1"/>
</dbReference>
<feature type="region of interest" description="Disordered" evidence="8">
    <location>
        <begin position="484"/>
        <end position="545"/>
    </location>
</feature>